<comment type="caution">
    <text evidence="1">The sequence shown here is derived from an EMBL/GenBank/DDBJ whole genome shotgun (WGS) entry which is preliminary data.</text>
</comment>
<accession>A0A6I4L017</accession>
<gene>
    <name evidence="1" type="ORF">GJV18_08490</name>
</gene>
<name>A0A6I4L017_9PSED</name>
<sequence length="69" mass="8117">MNGLSTSATQRRIEQQCLQRQRYRHKPTGRRYVLNLEAGGTCELQGLDGRCTYVQRQHLDNTEVWERLP</sequence>
<protein>
    <submittedName>
        <fullName evidence="1">Uncharacterized protein</fullName>
    </submittedName>
</protein>
<proteinExistence type="predicted"/>
<dbReference type="EMBL" id="WKJZ01000001">
    <property type="protein sequence ID" value="MVW75353.1"/>
    <property type="molecule type" value="Genomic_DNA"/>
</dbReference>
<organism evidence="1 2">
    <name type="scientific">Pseudomonas xionganensis</name>
    <dbReference type="NCBI Taxonomy" id="2654845"/>
    <lineage>
        <taxon>Bacteria</taxon>
        <taxon>Pseudomonadati</taxon>
        <taxon>Pseudomonadota</taxon>
        <taxon>Gammaproteobacteria</taxon>
        <taxon>Pseudomonadales</taxon>
        <taxon>Pseudomonadaceae</taxon>
        <taxon>Pseudomonas</taxon>
    </lineage>
</organism>
<evidence type="ECO:0000313" key="1">
    <source>
        <dbReference type="EMBL" id="MVW75353.1"/>
    </source>
</evidence>
<dbReference type="AlphaFoldDB" id="A0A6I4L017"/>
<dbReference type="Proteomes" id="UP000429555">
    <property type="component" value="Unassembled WGS sequence"/>
</dbReference>
<reference evidence="1 2" key="1">
    <citation type="submission" date="2019-11" db="EMBL/GenBank/DDBJ databases">
        <title>Pseudomonas flavidum sp. nov., isolated from Baiyang Lake.</title>
        <authorList>
            <person name="Zhao Y."/>
        </authorList>
    </citation>
    <scope>NUCLEOTIDE SEQUENCE [LARGE SCALE GENOMIC DNA]</scope>
    <source>
        <strain evidence="2">R-22-3 w-18</strain>
    </source>
</reference>
<keyword evidence="2" id="KW-1185">Reference proteome</keyword>
<evidence type="ECO:0000313" key="2">
    <source>
        <dbReference type="Proteomes" id="UP000429555"/>
    </source>
</evidence>
<dbReference type="RefSeq" id="WP_160344430.1">
    <property type="nucleotide sequence ID" value="NZ_WKJZ01000001.1"/>
</dbReference>